<dbReference type="Pfam" id="PF00994">
    <property type="entry name" value="MoCF_biosynth"/>
    <property type="match status" value="1"/>
</dbReference>
<evidence type="ECO:0000313" key="6">
    <source>
        <dbReference type="EMBL" id="CAB4791694.1"/>
    </source>
</evidence>
<dbReference type="SMART" id="SM00852">
    <property type="entry name" value="MoCF_biosynth"/>
    <property type="match status" value="1"/>
</dbReference>
<evidence type="ECO:0000256" key="2">
    <source>
        <dbReference type="ARBA" id="ARBA00023150"/>
    </source>
</evidence>
<dbReference type="NCBIfam" id="TIGR00177">
    <property type="entry name" value="molyb_syn"/>
    <property type="match status" value="1"/>
</dbReference>
<dbReference type="InterPro" id="IPR036425">
    <property type="entry name" value="MoaB/Mog-like_dom_sf"/>
</dbReference>
<evidence type="ECO:0000313" key="5">
    <source>
        <dbReference type="EMBL" id="CAB4761750.1"/>
    </source>
</evidence>
<evidence type="ECO:0000259" key="3">
    <source>
        <dbReference type="SMART" id="SM00852"/>
    </source>
</evidence>
<dbReference type="AlphaFoldDB" id="A0A6J7F156"/>
<dbReference type="EMBL" id="CAEZYH010000002">
    <property type="protein sequence ID" value="CAB4706647.1"/>
    <property type="molecule type" value="Genomic_DNA"/>
</dbReference>
<dbReference type="CDD" id="cd00886">
    <property type="entry name" value="MogA_MoaB"/>
    <property type="match status" value="1"/>
</dbReference>
<protein>
    <submittedName>
        <fullName evidence="7">Unannotated protein</fullName>
    </submittedName>
</protein>
<accession>A0A6J7F156</accession>
<dbReference type="PANTHER" id="PTHR43764:SF1">
    <property type="entry name" value="MOLYBDOPTERIN MOLYBDOTRANSFERASE"/>
    <property type="match status" value="1"/>
</dbReference>
<keyword evidence="2" id="KW-0501">Molybdenum cofactor biosynthesis</keyword>
<reference evidence="7" key="1">
    <citation type="submission" date="2020-05" db="EMBL/GenBank/DDBJ databases">
        <authorList>
            <person name="Chiriac C."/>
            <person name="Salcher M."/>
            <person name="Ghai R."/>
            <person name="Kavagutti S V."/>
        </authorList>
    </citation>
    <scope>NUCLEOTIDE SEQUENCE</scope>
</reference>
<sequence length="176" mass="18603">MPTLMAWFSSDIVAAMTDDLSPILAKVLTVSDGVVHGTREDLSGAKLAEALERHGFVVVERGLTADGVDNVAQALVRMSDNFAGVIVSTGGTGFAPRDQTPEGTRQVIEREAQGLAEAMRLVNPLGRLSRGIVGIRGQAIICNTPGSPKGCVEQIEAIVDVLPHAVRLLNDDPTKH</sequence>
<dbReference type="GO" id="GO:0006777">
    <property type="term" value="P:Mo-molybdopterin cofactor biosynthetic process"/>
    <property type="evidence" value="ECO:0007669"/>
    <property type="project" value="UniProtKB-KW"/>
</dbReference>
<dbReference type="PANTHER" id="PTHR43764">
    <property type="entry name" value="MOLYBDENUM COFACTOR BIOSYNTHESIS"/>
    <property type="match status" value="1"/>
</dbReference>
<evidence type="ECO:0000313" key="7">
    <source>
        <dbReference type="EMBL" id="CAB4889802.1"/>
    </source>
</evidence>
<comment type="pathway">
    <text evidence="1">Cofactor biosynthesis; molybdopterin biosynthesis.</text>
</comment>
<dbReference type="EMBL" id="CAEZZP010000004">
    <property type="protein sequence ID" value="CAB4761750.1"/>
    <property type="molecule type" value="Genomic_DNA"/>
</dbReference>
<proteinExistence type="predicted"/>
<dbReference type="InterPro" id="IPR051920">
    <property type="entry name" value="MPT_Adenylyltrnsfr/MoaC-Rel"/>
</dbReference>
<dbReference type="EMBL" id="CAFBPS010000192">
    <property type="protein sequence ID" value="CAB5037091.1"/>
    <property type="molecule type" value="Genomic_DNA"/>
</dbReference>
<dbReference type="EMBL" id="CAFAAL010000002">
    <property type="protein sequence ID" value="CAB4791694.1"/>
    <property type="molecule type" value="Genomic_DNA"/>
</dbReference>
<evidence type="ECO:0000313" key="4">
    <source>
        <dbReference type="EMBL" id="CAB4706647.1"/>
    </source>
</evidence>
<feature type="domain" description="MoaB/Mog" evidence="3">
    <location>
        <begin position="26"/>
        <end position="165"/>
    </location>
</feature>
<dbReference type="EMBL" id="CAFBMF010000008">
    <property type="protein sequence ID" value="CAB4889802.1"/>
    <property type="molecule type" value="Genomic_DNA"/>
</dbReference>
<organism evidence="7">
    <name type="scientific">freshwater metagenome</name>
    <dbReference type="NCBI Taxonomy" id="449393"/>
    <lineage>
        <taxon>unclassified sequences</taxon>
        <taxon>metagenomes</taxon>
        <taxon>ecological metagenomes</taxon>
    </lineage>
</organism>
<evidence type="ECO:0000313" key="8">
    <source>
        <dbReference type="EMBL" id="CAB5037091.1"/>
    </source>
</evidence>
<dbReference type="Gene3D" id="3.40.980.10">
    <property type="entry name" value="MoaB/Mog-like domain"/>
    <property type="match status" value="1"/>
</dbReference>
<dbReference type="SUPFAM" id="SSF53218">
    <property type="entry name" value="Molybdenum cofactor biosynthesis proteins"/>
    <property type="match status" value="1"/>
</dbReference>
<name>A0A6J7F156_9ZZZZ</name>
<dbReference type="InterPro" id="IPR001453">
    <property type="entry name" value="MoaB/Mog_dom"/>
</dbReference>
<gene>
    <name evidence="4" type="ORF">UFOPK2658_00137</name>
    <name evidence="5" type="ORF">UFOPK2880_00157</name>
    <name evidence="6" type="ORF">UFOPK3004_00061</name>
    <name evidence="7" type="ORF">UFOPK3494_00254</name>
    <name evidence="8" type="ORF">UFOPK4134_01708</name>
</gene>
<evidence type="ECO:0000256" key="1">
    <source>
        <dbReference type="ARBA" id="ARBA00005046"/>
    </source>
</evidence>